<dbReference type="InterPro" id="IPR036259">
    <property type="entry name" value="MFS_trans_sf"/>
</dbReference>
<sequence>FGSVYFLTGATNIVWGKVYKYFPLKTVFMCAIALFELGSLLCGVSPNTTALIIGRAIAGVGAAGLQAGGNTIVGFTASAKRRPVFLGGLRNTDVLGACYTISSALGPIIGGALTSQTTWRWCFYINLPIGGLAFVAVLLAFRTPKKALPPAVALKEKLLSINPVSYAIWCTALVCYLLALQYGGQSRPWSSSPVIGTLSGFGVLLIAGLAWDRSCAERALLQPRLLRIRAIWAACPFVFFLTGNYSIMLYFIPLYFQSVTGASAQESGVRTLALVLPLSGILIKQTGYYKPLLVLGSALAALASGLIVTWDVRTSAGRWIGYQILLGAGMGLSGQGSIVAAQAAVGSSDIAPATATVLFFQTISGAFFISAANCVFANQLKAKIRIIAPEVNPEMLFGQGGAANLGQLFTGDTLDAVLQAYISAMRSAYALALASGGLAFLFSFAAEWKKINLDATSQEPGLPSTDSKHVEAGERQTS</sequence>
<dbReference type="PANTHER" id="PTHR23501:SF177">
    <property type="entry name" value="MAJOR FACILITATOR SUPERFAMILY (MFS) PROFILE DOMAIN-CONTAINING PROTEIN-RELATED"/>
    <property type="match status" value="1"/>
</dbReference>
<dbReference type="InterPro" id="IPR011701">
    <property type="entry name" value="MFS"/>
</dbReference>
<name>A0A4U0WIS7_9PEZI</name>
<evidence type="ECO:0000256" key="1">
    <source>
        <dbReference type="ARBA" id="ARBA00004141"/>
    </source>
</evidence>
<dbReference type="Gene3D" id="1.20.1250.20">
    <property type="entry name" value="MFS general substrate transporter like domains"/>
    <property type="match status" value="1"/>
</dbReference>
<protein>
    <recommendedName>
        <fullName evidence="8">Major facilitator superfamily (MFS) profile domain-containing protein</fullName>
    </recommendedName>
</protein>
<feature type="transmembrane region" description="Helical" evidence="7">
    <location>
        <begin position="292"/>
        <end position="312"/>
    </location>
</feature>
<keyword evidence="4 7" id="KW-1133">Transmembrane helix</keyword>
<feature type="transmembrane region" description="Helical" evidence="7">
    <location>
        <begin position="324"/>
        <end position="345"/>
    </location>
</feature>
<dbReference type="EMBL" id="NAJQ01001127">
    <property type="protein sequence ID" value="TKA62106.1"/>
    <property type="molecule type" value="Genomic_DNA"/>
</dbReference>
<evidence type="ECO:0000313" key="10">
    <source>
        <dbReference type="Proteomes" id="UP000309340"/>
    </source>
</evidence>
<evidence type="ECO:0000256" key="6">
    <source>
        <dbReference type="SAM" id="MobiDB-lite"/>
    </source>
</evidence>
<reference evidence="9 10" key="1">
    <citation type="submission" date="2017-03" db="EMBL/GenBank/DDBJ databases">
        <title>Genomes of endolithic fungi from Antarctica.</title>
        <authorList>
            <person name="Coleine C."/>
            <person name="Masonjones S."/>
            <person name="Stajich J.E."/>
        </authorList>
    </citation>
    <scope>NUCLEOTIDE SEQUENCE [LARGE SCALE GENOMIC DNA]</scope>
    <source>
        <strain evidence="9 10">CCFEE 5184</strain>
    </source>
</reference>
<evidence type="ECO:0000256" key="2">
    <source>
        <dbReference type="ARBA" id="ARBA00022448"/>
    </source>
</evidence>
<feature type="transmembrane region" description="Helical" evidence="7">
    <location>
        <begin position="161"/>
        <end position="182"/>
    </location>
</feature>
<feature type="transmembrane region" description="Helical" evidence="7">
    <location>
        <begin position="52"/>
        <end position="73"/>
    </location>
</feature>
<dbReference type="Pfam" id="PF07690">
    <property type="entry name" value="MFS_1"/>
    <property type="match status" value="1"/>
</dbReference>
<dbReference type="AlphaFoldDB" id="A0A4U0WIS7"/>
<keyword evidence="10" id="KW-1185">Reference proteome</keyword>
<dbReference type="Proteomes" id="UP000309340">
    <property type="component" value="Unassembled WGS sequence"/>
</dbReference>
<feature type="transmembrane region" description="Helical" evidence="7">
    <location>
        <begin position="428"/>
        <end position="446"/>
    </location>
</feature>
<evidence type="ECO:0000259" key="8">
    <source>
        <dbReference type="PROSITE" id="PS50850"/>
    </source>
</evidence>
<dbReference type="GO" id="GO:0005886">
    <property type="term" value="C:plasma membrane"/>
    <property type="evidence" value="ECO:0007669"/>
    <property type="project" value="TreeGrafter"/>
</dbReference>
<evidence type="ECO:0000313" key="9">
    <source>
        <dbReference type="EMBL" id="TKA62106.1"/>
    </source>
</evidence>
<dbReference type="SUPFAM" id="SSF103473">
    <property type="entry name" value="MFS general substrate transporter"/>
    <property type="match status" value="1"/>
</dbReference>
<feature type="transmembrane region" description="Helical" evidence="7">
    <location>
        <begin position="121"/>
        <end position="141"/>
    </location>
</feature>
<evidence type="ECO:0000256" key="7">
    <source>
        <dbReference type="SAM" id="Phobius"/>
    </source>
</evidence>
<feature type="transmembrane region" description="Helical" evidence="7">
    <location>
        <begin position="94"/>
        <end position="115"/>
    </location>
</feature>
<dbReference type="GO" id="GO:0022857">
    <property type="term" value="F:transmembrane transporter activity"/>
    <property type="evidence" value="ECO:0007669"/>
    <property type="project" value="InterPro"/>
</dbReference>
<feature type="transmembrane region" description="Helical" evidence="7">
    <location>
        <begin position="231"/>
        <end position="252"/>
    </location>
</feature>
<comment type="subcellular location">
    <subcellularLocation>
        <location evidence="1">Membrane</location>
        <topology evidence="1">Multi-pass membrane protein</topology>
    </subcellularLocation>
</comment>
<dbReference type="STRING" id="329884.A0A4U0WIS7"/>
<evidence type="ECO:0000256" key="4">
    <source>
        <dbReference type="ARBA" id="ARBA00022989"/>
    </source>
</evidence>
<keyword evidence="3 7" id="KW-0812">Transmembrane</keyword>
<feature type="domain" description="Major facilitator superfamily (MFS) profile" evidence="8">
    <location>
        <begin position="1"/>
        <end position="451"/>
    </location>
</feature>
<dbReference type="PANTHER" id="PTHR23501">
    <property type="entry name" value="MAJOR FACILITATOR SUPERFAMILY"/>
    <property type="match status" value="1"/>
</dbReference>
<proteinExistence type="predicted"/>
<organism evidence="9 10">
    <name type="scientific">Friedmanniomyces simplex</name>
    <dbReference type="NCBI Taxonomy" id="329884"/>
    <lineage>
        <taxon>Eukaryota</taxon>
        <taxon>Fungi</taxon>
        <taxon>Dikarya</taxon>
        <taxon>Ascomycota</taxon>
        <taxon>Pezizomycotina</taxon>
        <taxon>Dothideomycetes</taxon>
        <taxon>Dothideomycetidae</taxon>
        <taxon>Mycosphaerellales</taxon>
        <taxon>Teratosphaeriaceae</taxon>
        <taxon>Friedmanniomyces</taxon>
    </lineage>
</organism>
<feature type="transmembrane region" description="Helical" evidence="7">
    <location>
        <begin position="194"/>
        <end position="211"/>
    </location>
</feature>
<dbReference type="PROSITE" id="PS50850">
    <property type="entry name" value="MFS"/>
    <property type="match status" value="1"/>
</dbReference>
<keyword evidence="2" id="KW-0813">Transport</keyword>
<feature type="transmembrane region" description="Helical" evidence="7">
    <location>
        <begin position="27"/>
        <end position="46"/>
    </location>
</feature>
<feature type="region of interest" description="Disordered" evidence="6">
    <location>
        <begin position="456"/>
        <end position="478"/>
    </location>
</feature>
<evidence type="ECO:0000256" key="3">
    <source>
        <dbReference type="ARBA" id="ARBA00022692"/>
    </source>
</evidence>
<keyword evidence="5 7" id="KW-0472">Membrane</keyword>
<comment type="caution">
    <text evidence="9">The sequence shown here is derived from an EMBL/GenBank/DDBJ whole genome shotgun (WGS) entry which is preliminary data.</text>
</comment>
<dbReference type="InterPro" id="IPR020846">
    <property type="entry name" value="MFS_dom"/>
</dbReference>
<feature type="non-terminal residue" evidence="9">
    <location>
        <position position="1"/>
    </location>
</feature>
<feature type="transmembrane region" description="Helical" evidence="7">
    <location>
        <begin position="357"/>
        <end position="376"/>
    </location>
</feature>
<evidence type="ECO:0000256" key="5">
    <source>
        <dbReference type="ARBA" id="ARBA00023136"/>
    </source>
</evidence>
<gene>
    <name evidence="9" type="ORF">B0A55_09723</name>
</gene>
<accession>A0A4U0WIS7</accession>
<dbReference type="OrthoDB" id="10021397at2759"/>
<feature type="compositionally biased region" description="Basic and acidic residues" evidence="6">
    <location>
        <begin position="466"/>
        <end position="478"/>
    </location>
</feature>